<accession>A0A915HND4</accession>
<comment type="similarity">
    <text evidence="3">Belongs to the UbiA prenyltransferase family.</text>
</comment>
<dbReference type="GO" id="GO:0006744">
    <property type="term" value="P:ubiquinone biosynthetic process"/>
    <property type="evidence" value="ECO:0007669"/>
    <property type="project" value="TreeGrafter"/>
</dbReference>
<dbReference type="PANTHER" id="PTHR11048">
    <property type="entry name" value="PRENYLTRANSFERASES"/>
    <property type="match status" value="1"/>
</dbReference>
<evidence type="ECO:0000313" key="8">
    <source>
        <dbReference type="Proteomes" id="UP000887565"/>
    </source>
</evidence>
<dbReference type="AlphaFoldDB" id="A0A915HND4"/>
<evidence type="ECO:0000256" key="1">
    <source>
        <dbReference type="ARBA" id="ARBA00001946"/>
    </source>
</evidence>
<keyword evidence="6" id="KW-1133">Transmembrane helix</keyword>
<proteinExistence type="inferred from homology"/>
<dbReference type="InterPro" id="IPR000537">
    <property type="entry name" value="UbiA_prenyltransferase"/>
</dbReference>
<protein>
    <submittedName>
        <fullName evidence="9">4-hydroxybenzoate polyprenyltransferase, mitochondrial</fullName>
    </submittedName>
</protein>
<dbReference type="PANTHER" id="PTHR11048:SF28">
    <property type="entry name" value="4-HYDROXYBENZOATE POLYPRENYLTRANSFERASE, MITOCHONDRIAL"/>
    <property type="match status" value="1"/>
</dbReference>
<evidence type="ECO:0000313" key="9">
    <source>
        <dbReference type="WBParaSite" id="nRc.2.0.1.t03214-RA"/>
    </source>
</evidence>
<evidence type="ECO:0000256" key="2">
    <source>
        <dbReference type="ARBA" id="ARBA00004141"/>
    </source>
</evidence>
<evidence type="ECO:0000256" key="4">
    <source>
        <dbReference type="ARBA" id="ARBA00022679"/>
    </source>
</evidence>
<dbReference type="Pfam" id="PF01040">
    <property type="entry name" value="UbiA"/>
    <property type="match status" value="1"/>
</dbReference>
<comment type="subcellular location">
    <subcellularLocation>
        <location evidence="2">Membrane</location>
        <topology evidence="2">Multi-pass membrane protein</topology>
    </subcellularLocation>
</comment>
<organism evidence="8 9">
    <name type="scientific">Romanomermis culicivorax</name>
    <name type="common">Nematode worm</name>
    <dbReference type="NCBI Taxonomy" id="13658"/>
    <lineage>
        <taxon>Eukaryota</taxon>
        <taxon>Metazoa</taxon>
        <taxon>Ecdysozoa</taxon>
        <taxon>Nematoda</taxon>
        <taxon>Enoplea</taxon>
        <taxon>Dorylaimia</taxon>
        <taxon>Mermithida</taxon>
        <taxon>Mermithoidea</taxon>
        <taxon>Mermithidae</taxon>
        <taxon>Romanomermis</taxon>
    </lineage>
</organism>
<evidence type="ECO:0000256" key="3">
    <source>
        <dbReference type="ARBA" id="ARBA00005985"/>
    </source>
</evidence>
<dbReference type="GO" id="GO:0016765">
    <property type="term" value="F:transferase activity, transferring alkyl or aryl (other than methyl) groups"/>
    <property type="evidence" value="ECO:0007669"/>
    <property type="project" value="InterPro"/>
</dbReference>
<dbReference type="InterPro" id="IPR039653">
    <property type="entry name" value="Prenyltransferase"/>
</dbReference>
<name>A0A915HND4_ROMCU</name>
<sequence length="149" mass="16707">MSFQPVRDEYCITSLTFNWGAILGWSAVQGKFSDLRPVFALYAASFFWTLIYDTIYAHQDKSDDVLIGVKSTALKFGQNSKYWLTGFAATMSGGLTLTGILCDQTWPYYLGVLLTTGQVSWQVSRTSIQEIQILVAIIRIIQFLTGKPN</sequence>
<reference evidence="9" key="1">
    <citation type="submission" date="2022-11" db="UniProtKB">
        <authorList>
            <consortium name="WormBaseParasite"/>
        </authorList>
    </citation>
    <scope>IDENTIFICATION</scope>
</reference>
<dbReference type="GO" id="GO:0005743">
    <property type="term" value="C:mitochondrial inner membrane"/>
    <property type="evidence" value="ECO:0007669"/>
    <property type="project" value="TreeGrafter"/>
</dbReference>
<keyword evidence="8" id="KW-1185">Reference proteome</keyword>
<keyword evidence="7" id="KW-0472">Membrane</keyword>
<evidence type="ECO:0000256" key="6">
    <source>
        <dbReference type="ARBA" id="ARBA00022989"/>
    </source>
</evidence>
<comment type="cofactor">
    <cofactor evidence="1">
        <name>Mg(2+)</name>
        <dbReference type="ChEBI" id="CHEBI:18420"/>
    </cofactor>
</comment>
<dbReference type="Proteomes" id="UP000887565">
    <property type="component" value="Unplaced"/>
</dbReference>
<dbReference type="OMA" id="VRDEYCI"/>
<dbReference type="FunFam" id="1.20.120.1780:FF:000001">
    <property type="entry name" value="4-hydroxybenzoate octaprenyltransferase"/>
    <property type="match status" value="1"/>
</dbReference>
<keyword evidence="4" id="KW-0808">Transferase</keyword>
<evidence type="ECO:0000256" key="7">
    <source>
        <dbReference type="ARBA" id="ARBA00023136"/>
    </source>
</evidence>
<dbReference type="Gene3D" id="1.20.120.1780">
    <property type="entry name" value="UbiA prenyltransferase"/>
    <property type="match status" value="1"/>
</dbReference>
<dbReference type="WBParaSite" id="nRc.2.0.1.t03214-RA">
    <property type="protein sequence ID" value="nRc.2.0.1.t03214-RA"/>
    <property type="gene ID" value="nRc.2.0.1.g03214"/>
</dbReference>
<evidence type="ECO:0000256" key="5">
    <source>
        <dbReference type="ARBA" id="ARBA00022692"/>
    </source>
</evidence>
<keyword evidence="5" id="KW-0812">Transmembrane</keyword>